<evidence type="ECO:0000313" key="2">
    <source>
        <dbReference type="Proteomes" id="UP001055811"/>
    </source>
</evidence>
<comment type="caution">
    <text evidence="1">The sequence shown here is derived from an EMBL/GenBank/DDBJ whole genome shotgun (WGS) entry which is preliminary data.</text>
</comment>
<protein>
    <submittedName>
        <fullName evidence="1">Uncharacterized protein</fullName>
    </submittedName>
</protein>
<organism evidence="1 2">
    <name type="scientific">Cichorium intybus</name>
    <name type="common">Chicory</name>
    <dbReference type="NCBI Taxonomy" id="13427"/>
    <lineage>
        <taxon>Eukaryota</taxon>
        <taxon>Viridiplantae</taxon>
        <taxon>Streptophyta</taxon>
        <taxon>Embryophyta</taxon>
        <taxon>Tracheophyta</taxon>
        <taxon>Spermatophyta</taxon>
        <taxon>Magnoliopsida</taxon>
        <taxon>eudicotyledons</taxon>
        <taxon>Gunneridae</taxon>
        <taxon>Pentapetalae</taxon>
        <taxon>asterids</taxon>
        <taxon>campanulids</taxon>
        <taxon>Asterales</taxon>
        <taxon>Asteraceae</taxon>
        <taxon>Cichorioideae</taxon>
        <taxon>Cichorieae</taxon>
        <taxon>Cichoriinae</taxon>
        <taxon>Cichorium</taxon>
    </lineage>
</organism>
<reference evidence="1 2" key="2">
    <citation type="journal article" date="2022" name="Mol. Ecol. Resour.">
        <title>The genomes of chicory, endive, great burdock and yacon provide insights into Asteraceae paleo-polyploidization history and plant inulin production.</title>
        <authorList>
            <person name="Fan W."/>
            <person name="Wang S."/>
            <person name="Wang H."/>
            <person name="Wang A."/>
            <person name="Jiang F."/>
            <person name="Liu H."/>
            <person name="Zhao H."/>
            <person name="Xu D."/>
            <person name="Zhang Y."/>
        </authorList>
    </citation>
    <scope>NUCLEOTIDE SEQUENCE [LARGE SCALE GENOMIC DNA]</scope>
    <source>
        <strain evidence="2">cv. Punajuju</strain>
        <tissue evidence="1">Leaves</tissue>
    </source>
</reference>
<accession>A0ACB9F8E7</accession>
<name>A0ACB9F8E7_CICIN</name>
<dbReference type="EMBL" id="CM042011">
    <property type="protein sequence ID" value="KAI3767226.1"/>
    <property type="molecule type" value="Genomic_DNA"/>
</dbReference>
<keyword evidence="2" id="KW-1185">Reference proteome</keyword>
<dbReference type="Proteomes" id="UP001055811">
    <property type="component" value="Linkage Group LG03"/>
</dbReference>
<gene>
    <name evidence="1" type="ORF">L2E82_17314</name>
</gene>
<evidence type="ECO:0000313" key="1">
    <source>
        <dbReference type="EMBL" id="KAI3767226.1"/>
    </source>
</evidence>
<sequence>MLSCFQEKLFRVAGLPMVDNCMSGYNSCMFAYGQTGSGKTYTMMGEIIQEDGKLVDECGITPRLFEYLFTRIKLVREYLKEGVYVENLTEYNVKTVDEVLKLLLQGAANRKVAGTDMNIESSRSHSVFTSAFL</sequence>
<reference evidence="2" key="1">
    <citation type="journal article" date="2022" name="Mol. Ecol. Resour.">
        <title>The genomes of chicory, endive, great burdock and yacon provide insights into Asteraceae palaeo-polyploidization history and plant inulin production.</title>
        <authorList>
            <person name="Fan W."/>
            <person name="Wang S."/>
            <person name="Wang H."/>
            <person name="Wang A."/>
            <person name="Jiang F."/>
            <person name="Liu H."/>
            <person name="Zhao H."/>
            <person name="Xu D."/>
            <person name="Zhang Y."/>
        </authorList>
    </citation>
    <scope>NUCLEOTIDE SEQUENCE [LARGE SCALE GENOMIC DNA]</scope>
    <source>
        <strain evidence="2">cv. Punajuju</strain>
    </source>
</reference>
<proteinExistence type="predicted"/>